<dbReference type="GO" id="GO:0005886">
    <property type="term" value="C:plasma membrane"/>
    <property type="evidence" value="ECO:0007669"/>
    <property type="project" value="UniProtKB-SubCell"/>
</dbReference>
<comment type="subcellular location">
    <subcellularLocation>
        <location evidence="1">Cell inner membrane</location>
    </subcellularLocation>
    <subcellularLocation>
        <location evidence="2">Cell membrane</location>
        <topology evidence="2">Multi-pass membrane protein</topology>
    </subcellularLocation>
</comment>
<dbReference type="SUPFAM" id="SSF90123">
    <property type="entry name" value="ABC transporter transmembrane region"/>
    <property type="match status" value="1"/>
</dbReference>
<feature type="transmembrane region" description="Helical" evidence="10">
    <location>
        <begin position="301"/>
        <end position="325"/>
    </location>
</feature>
<evidence type="ECO:0000256" key="4">
    <source>
        <dbReference type="ARBA" id="ARBA00022475"/>
    </source>
</evidence>
<dbReference type="Proteomes" id="UP000252893">
    <property type="component" value="Unassembled WGS sequence"/>
</dbReference>
<keyword evidence="9 10" id="KW-0472">Membrane</keyword>
<gene>
    <name evidence="13" type="ORF">DFR47_10980</name>
</gene>
<name>A0A366DMA9_9HYPH</name>
<feature type="domain" description="ABC transmembrane type-1" evidence="12">
    <location>
        <begin position="195"/>
        <end position="473"/>
    </location>
</feature>
<keyword evidence="14" id="KW-1185">Reference proteome</keyword>
<dbReference type="OrthoDB" id="9787557at2"/>
<dbReference type="Gene3D" id="3.40.50.300">
    <property type="entry name" value="P-loop containing nucleotide triphosphate hydrolases"/>
    <property type="match status" value="1"/>
</dbReference>
<dbReference type="GO" id="GO:0015421">
    <property type="term" value="F:ABC-type oligopeptide transporter activity"/>
    <property type="evidence" value="ECO:0007669"/>
    <property type="project" value="TreeGrafter"/>
</dbReference>
<dbReference type="PROSITE" id="PS50893">
    <property type="entry name" value="ABC_TRANSPORTER_2"/>
    <property type="match status" value="1"/>
</dbReference>
<dbReference type="RefSeq" id="WP_113945904.1">
    <property type="nucleotide sequence ID" value="NZ_JBHEEG010000010.1"/>
</dbReference>
<dbReference type="Gene3D" id="3.90.70.10">
    <property type="entry name" value="Cysteine proteinases"/>
    <property type="match status" value="1"/>
</dbReference>
<evidence type="ECO:0000256" key="9">
    <source>
        <dbReference type="ARBA" id="ARBA00023136"/>
    </source>
</evidence>
<dbReference type="NCBIfam" id="TIGR03375">
    <property type="entry name" value="type_I_sec_LssB"/>
    <property type="match status" value="1"/>
</dbReference>
<feature type="transmembrane region" description="Helical" evidence="10">
    <location>
        <begin position="225"/>
        <end position="246"/>
    </location>
</feature>
<feature type="transmembrane region" description="Helical" evidence="10">
    <location>
        <begin position="192"/>
        <end position="213"/>
    </location>
</feature>
<dbReference type="PANTHER" id="PTHR43394:SF1">
    <property type="entry name" value="ATP-BINDING CASSETTE SUB-FAMILY B MEMBER 10, MITOCHONDRIAL"/>
    <property type="match status" value="1"/>
</dbReference>
<dbReference type="EMBL" id="QNRH01000009">
    <property type="protein sequence ID" value="RBO91220.1"/>
    <property type="molecule type" value="Genomic_DNA"/>
</dbReference>
<dbReference type="InterPro" id="IPR003439">
    <property type="entry name" value="ABC_transporter-like_ATP-bd"/>
</dbReference>
<dbReference type="AlphaFoldDB" id="A0A366DMA9"/>
<evidence type="ECO:0000256" key="3">
    <source>
        <dbReference type="ARBA" id="ARBA00022448"/>
    </source>
</evidence>
<evidence type="ECO:0000256" key="10">
    <source>
        <dbReference type="SAM" id="Phobius"/>
    </source>
</evidence>
<dbReference type="Pfam" id="PF00005">
    <property type="entry name" value="ABC_tran"/>
    <property type="match status" value="1"/>
</dbReference>
<dbReference type="FunFam" id="3.40.50.300:FF:000299">
    <property type="entry name" value="ABC transporter ATP-binding protein/permease"/>
    <property type="match status" value="1"/>
</dbReference>
<proteinExistence type="predicted"/>
<protein>
    <submittedName>
        <fullName evidence="13">ATP-binding cassette subfamily C protein LapB</fullName>
    </submittedName>
</protein>
<keyword evidence="6" id="KW-0547">Nucleotide-binding</keyword>
<dbReference type="InterPro" id="IPR011527">
    <property type="entry name" value="ABC1_TM_dom"/>
</dbReference>
<feature type="transmembrane region" description="Helical" evidence="10">
    <location>
        <begin position="331"/>
        <end position="348"/>
    </location>
</feature>
<evidence type="ECO:0000256" key="6">
    <source>
        <dbReference type="ARBA" id="ARBA00022741"/>
    </source>
</evidence>
<evidence type="ECO:0000256" key="1">
    <source>
        <dbReference type="ARBA" id="ARBA00004533"/>
    </source>
</evidence>
<accession>A0A366DMA9</accession>
<keyword evidence="8 10" id="KW-1133">Transmembrane helix</keyword>
<dbReference type="GO" id="GO:0005524">
    <property type="term" value="F:ATP binding"/>
    <property type="evidence" value="ECO:0007669"/>
    <property type="project" value="UniProtKB-KW"/>
</dbReference>
<keyword evidence="5 10" id="KW-0812">Transmembrane</keyword>
<dbReference type="InterPro" id="IPR003593">
    <property type="entry name" value="AAA+_ATPase"/>
</dbReference>
<evidence type="ECO:0000256" key="7">
    <source>
        <dbReference type="ARBA" id="ARBA00022840"/>
    </source>
</evidence>
<evidence type="ECO:0000256" key="8">
    <source>
        <dbReference type="ARBA" id="ARBA00022989"/>
    </source>
</evidence>
<keyword evidence="7 13" id="KW-0067">ATP-binding</keyword>
<dbReference type="InterPro" id="IPR039421">
    <property type="entry name" value="Type_1_exporter"/>
</dbReference>
<dbReference type="Gene3D" id="1.20.1560.10">
    <property type="entry name" value="ABC transporter type 1, transmembrane domain"/>
    <property type="match status" value="1"/>
</dbReference>
<dbReference type="SMART" id="SM00382">
    <property type="entry name" value="AAA"/>
    <property type="match status" value="1"/>
</dbReference>
<evidence type="ECO:0000313" key="13">
    <source>
        <dbReference type="EMBL" id="RBO91220.1"/>
    </source>
</evidence>
<evidence type="ECO:0000256" key="5">
    <source>
        <dbReference type="ARBA" id="ARBA00022692"/>
    </source>
</evidence>
<feature type="domain" description="ABC transporter" evidence="11">
    <location>
        <begin position="503"/>
        <end position="743"/>
    </location>
</feature>
<dbReference type="GO" id="GO:0016887">
    <property type="term" value="F:ATP hydrolysis activity"/>
    <property type="evidence" value="ECO:0007669"/>
    <property type="project" value="InterPro"/>
</dbReference>
<evidence type="ECO:0000259" key="12">
    <source>
        <dbReference type="PROSITE" id="PS50929"/>
    </source>
</evidence>
<evidence type="ECO:0000259" key="11">
    <source>
        <dbReference type="PROSITE" id="PS50893"/>
    </source>
</evidence>
<comment type="caution">
    <text evidence="13">The sequence shown here is derived from an EMBL/GenBank/DDBJ whole genome shotgun (WGS) entry which is preliminary data.</text>
</comment>
<dbReference type="PANTHER" id="PTHR43394">
    <property type="entry name" value="ATP-DEPENDENT PERMEASE MDL1, MITOCHONDRIAL"/>
    <property type="match status" value="1"/>
</dbReference>
<reference evidence="13 14" key="1">
    <citation type="submission" date="2018-06" db="EMBL/GenBank/DDBJ databases">
        <title>Genomic Encyclopedia of Type Strains, Phase IV (KMG-IV): sequencing the most valuable type-strain genomes for metagenomic binning, comparative biology and taxonomic classification.</title>
        <authorList>
            <person name="Goeker M."/>
        </authorList>
    </citation>
    <scope>NUCLEOTIDE SEQUENCE [LARGE SCALE GENOMIC DNA]</scope>
    <source>
        <strain evidence="13 14">DSM 25619</strain>
    </source>
</reference>
<dbReference type="InterPro" id="IPR027417">
    <property type="entry name" value="P-loop_NTPase"/>
</dbReference>
<organism evidence="13 14">
    <name type="scientific">Pseudochrobactrum asaccharolyticum</name>
    <dbReference type="NCBI Taxonomy" id="354351"/>
    <lineage>
        <taxon>Bacteria</taxon>
        <taxon>Pseudomonadati</taxon>
        <taxon>Pseudomonadota</taxon>
        <taxon>Alphaproteobacteria</taxon>
        <taxon>Hyphomicrobiales</taxon>
        <taxon>Brucellaceae</taxon>
        <taxon>Pseudochrobactrum</taxon>
    </lineage>
</organism>
<dbReference type="PROSITE" id="PS50929">
    <property type="entry name" value="ABC_TM1F"/>
    <property type="match status" value="1"/>
</dbReference>
<dbReference type="CDD" id="cd18587">
    <property type="entry name" value="ABC_6TM_LapB_like"/>
    <property type="match status" value="1"/>
</dbReference>
<keyword evidence="4" id="KW-1003">Cell membrane</keyword>
<dbReference type="Pfam" id="PF00664">
    <property type="entry name" value="ABC_membrane"/>
    <property type="match status" value="1"/>
</dbReference>
<dbReference type="InterPro" id="IPR036640">
    <property type="entry name" value="ABC1_TM_sf"/>
</dbReference>
<dbReference type="InterPro" id="IPR017750">
    <property type="entry name" value="ATPase_T1SS"/>
</dbReference>
<sequence length="751" mass="83006">MRDESQQSDIPQSETVQIITDTNSEAPAEAQTAGEQQGFQIQPWLEMMRIVATYYRLPISAESARLAVAWDSHTNEYDKISYLARRMHLQVKYQDPAEIQLSSWQLPVIVQLKSGQIGVVMKLSSSGEAGICFAGDGGLQSPAEASQLLQDAEVVVIARPARAIPDARVDAYNSPYDKNWFRKIVLRDIRPYGHILLASLIANTLGLAGIIFSMQVYDRVVPSQYYHTLYVLFCGVLLAIGIDFVMRRTRMAIIDHLGKRSDIRVSDRVFGHALRVQNSSRPTSTGTFISQIRDLEQVRELLTSTTVSALADIPFFLLFLVIYWFMGGVLVLIPLGALFFLLIPGLLAQPKLRKYASASMREASLRNAMLVETVQGIEDIKTLQAEERFQQQWNHYNSVTGEAQLRLRHVTNMLTVWTHNVQTGVFAVVVFTGAPMVIAGDMTTGALVACSVLGSRMMAPMAHITQVLSRLQQAKVGLVSLNTIMKMPIDYPENENRIQTPYIKGSYSFKTALYRYGDENSPPALLLRNLNIKAGEKIAVLGKNGSGKSTLLQAMSGLMQAKSGEVLLDDLAMNHIDPADIRRDVGLLTQNARLFHGTLMENIIMGAPQAEPAQILPALKMVGADEFIRKLPKGLDHIVLEGGLGLSGGQKQSLLLARLLIRNPSVLLLDEPTAAMDEATERHFIDNLRKYSGEKTLVIATHRMRALDLVDRIIVVESGVIALDEQKETALKILKGLANVPPPARTMSQAS</sequence>
<evidence type="ECO:0000313" key="14">
    <source>
        <dbReference type="Proteomes" id="UP000252893"/>
    </source>
</evidence>
<keyword evidence="3" id="KW-0813">Transport</keyword>
<dbReference type="SUPFAM" id="SSF52540">
    <property type="entry name" value="P-loop containing nucleoside triphosphate hydrolases"/>
    <property type="match status" value="1"/>
</dbReference>
<evidence type="ECO:0000256" key="2">
    <source>
        <dbReference type="ARBA" id="ARBA00004651"/>
    </source>
</evidence>